<organism evidence="4 5">
    <name type="scientific">Rhizodiscina lignyota</name>
    <dbReference type="NCBI Taxonomy" id="1504668"/>
    <lineage>
        <taxon>Eukaryota</taxon>
        <taxon>Fungi</taxon>
        <taxon>Dikarya</taxon>
        <taxon>Ascomycota</taxon>
        <taxon>Pezizomycotina</taxon>
        <taxon>Dothideomycetes</taxon>
        <taxon>Pleosporomycetidae</taxon>
        <taxon>Aulographales</taxon>
        <taxon>Rhizodiscinaceae</taxon>
        <taxon>Rhizodiscina</taxon>
    </lineage>
</organism>
<keyword evidence="3" id="KW-0732">Signal</keyword>
<evidence type="ECO:0000256" key="3">
    <source>
        <dbReference type="SAM" id="SignalP"/>
    </source>
</evidence>
<dbReference type="EMBL" id="ML978122">
    <property type="protein sequence ID" value="KAF2102599.1"/>
    <property type="molecule type" value="Genomic_DNA"/>
</dbReference>
<evidence type="ECO:0000313" key="5">
    <source>
        <dbReference type="Proteomes" id="UP000799772"/>
    </source>
</evidence>
<comment type="caution">
    <text evidence="4">The sequence shown here is derived from an EMBL/GenBank/DDBJ whole genome shotgun (WGS) entry which is preliminary data.</text>
</comment>
<feature type="signal peptide" evidence="3">
    <location>
        <begin position="1"/>
        <end position="19"/>
    </location>
</feature>
<proteinExistence type="predicted"/>
<dbReference type="AlphaFoldDB" id="A0A9P4IK32"/>
<sequence length="163" mass="17183">MHSILFPALLIGVVPSVSTHGHIVDPSARMPGNAMEAQEMQIAQGQSDFNAAKCELTLCKGYQFADNTANVQSFTAGQVVNLKAVVTAPHTGTMNVSVVDTTQNAVIGDPLIYFPVYASDAAPIPPNSTAFSVTMPDVSSQCGTAGVCALQWHWNAADVNQTY</sequence>
<keyword evidence="5" id="KW-1185">Reference proteome</keyword>
<protein>
    <recommendedName>
        <fullName evidence="6">Chitin-binding type-4 domain-containing protein</fullName>
    </recommendedName>
</protein>
<reference evidence="4" key="1">
    <citation type="journal article" date="2020" name="Stud. Mycol.">
        <title>101 Dothideomycetes genomes: a test case for predicting lifestyles and emergence of pathogens.</title>
        <authorList>
            <person name="Haridas S."/>
            <person name="Albert R."/>
            <person name="Binder M."/>
            <person name="Bloem J."/>
            <person name="Labutti K."/>
            <person name="Salamov A."/>
            <person name="Andreopoulos B."/>
            <person name="Baker S."/>
            <person name="Barry K."/>
            <person name="Bills G."/>
            <person name="Bluhm B."/>
            <person name="Cannon C."/>
            <person name="Castanera R."/>
            <person name="Culley D."/>
            <person name="Daum C."/>
            <person name="Ezra D."/>
            <person name="Gonzalez J."/>
            <person name="Henrissat B."/>
            <person name="Kuo A."/>
            <person name="Liang C."/>
            <person name="Lipzen A."/>
            <person name="Lutzoni F."/>
            <person name="Magnuson J."/>
            <person name="Mondo S."/>
            <person name="Nolan M."/>
            <person name="Ohm R."/>
            <person name="Pangilinan J."/>
            <person name="Park H.-J."/>
            <person name="Ramirez L."/>
            <person name="Alfaro M."/>
            <person name="Sun H."/>
            <person name="Tritt A."/>
            <person name="Yoshinaga Y."/>
            <person name="Zwiers L.-H."/>
            <person name="Turgeon B."/>
            <person name="Goodwin S."/>
            <person name="Spatafora J."/>
            <person name="Crous P."/>
            <person name="Grigoriev I."/>
        </authorList>
    </citation>
    <scope>NUCLEOTIDE SEQUENCE</scope>
    <source>
        <strain evidence="4">CBS 133067</strain>
    </source>
</reference>
<dbReference type="Proteomes" id="UP000799772">
    <property type="component" value="Unassembled WGS sequence"/>
</dbReference>
<dbReference type="PANTHER" id="PTHR36575:SF2">
    <property type="entry name" value="CHITIN-BINDING TYPE-4 DOMAIN-CONTAINING PROTEIN-RELATED"/>
    <property type="match status" value="1"/>
</dbReference>
<evidence type="ECO:0008006" key="6">
    <source>
        <dbReference type="Google" id="ProtNLM"/>
    </source>
</evidence>
<dbReference type="OrthoDB" id="120613at2759"/>
<evidence type="ECO:0000313" key="4">
    <source>
        <dbReference type="EMBL" id="KAF2102599.1"/>
    </source>
</evidence>
<evidence type="ECO:0000256" key="2">
    <source>
        <dbReference type="ARBA" id="ARBA00023008"/>
    </source>
</evidence>
<dbReference type="InterPro" id="IPR052282">
    <property type="entry name" value="Starch-active_LPMO"/>
</dbReference>
<name>A0A9P4IK32_9PEZI</name>
<evidence type="ECO:0000256" key="1">
    <source>
        <dbReference type="ARBA" id="ARBA00001973"/>
    </source>
</evidence>
<comment type="cofactor">
    <cofactor evidence="1">
        <name>Cu(2+)</name>
        <dbReference type="ChEBI" id="CHEBI:29036"/>
    </cofactor>
</comment>
<keyword evidence="2" id="KW-0186">Copper</keyword>
<gene>
    <name evidence="4" type="ORF">NA57DRAFT_63492</name>
</gene>
<dbReference type="PANTHER" id="PTHR36575">
    <property type="entry name" value="BINDING PROTEIN, PUTATIVE (AFU_ORTHOLOGUE AFUA_1G14430)-RELATED"/>
    <property type="match status" value="1"/>
</dbReference>
<feature type="chain" id="PRO_5040244506" description="Chitin-binding type-4 domain-containing protein" evidence="3">
    <location>
        <begin position="20"/>
        <end position="163"/>
    </location>
</feature>
<accession>A0A9P4IK32</accession>